<evidence type="ECO:0000313" key="2">
    <source>
        <dbReference type="EMBL" id="KAK3322831.1"/>
    </source>
</evidence>
<feature type="compositionally biased region" description="Polar residues" evidence="1">
    <location>
        <begin position="1"/>
        <end position="10"/>
    </location>
</feature>
<organism evidence="2 3">
    <name type="scientific">Apodospora peruviana</name>
    <dbReference type="NCBI Taxonomy" id="516989"/>
    <lineage>
        <taxon>Eukaryota</taxon>
        <taxon>Fungi</taxon>
        <taxon>Dikarya</taxon>
        <taxon>Ascomycota</taxon>
        <taxon>Pezizomycotina</taxon>
        <taxon>Sordariomycetes</taxon>
        <taxon>Sordariomycetidae</taxon>
        <taxon>Sordariales</taxon>
        <taxon>Lasiosphaeriaceae</taxon>
        <taxon>Apodospora</taxon>
    </lineage>
</organism>
<reference evidence="2" key="1">
    <citation type="journal article" date="2023" name="Mol. Phylogenet. Evol.">
        <title>Genome-scale phylogeny and comparative genomics of the fungal order Sordariales.</title>
        <authorList>
            <person name="Hensen N."/>
            <person name="Bonometti L."/>
            <person name="Westerberg I."/>
            <person name="Brannstrom I.O."/>
            <person name="Guillou S."/>
            <person name="Cros-Aarteil S."/>
            <person name="Calhoun S."/>
            <person name="Haridas S."/>
            <person name="Kuo A."/>
            <person name="Mondo S."/>
            <person name="Pangilinan J."/>
            <person name="Riley R."/>
            <person name="LaButti K."/>
            <person name="Andreopoulos B."/>
            <person name="Lipzen A."/>
            <person name="Chen C."/>
            <person name="Yan M."/>
            <person name="Daum C."/>
            <person name="Ng V."/>
            <person name="Clum A."/>
            <person name="Steindorff A."/>
            <person name="Ohm R.A."/>
            <person name="Martin F."/>
            <person name="Silar P."/>
            <person name="Natvig D.O."/>
            <person name="Lalanne C."/>
            <person name="Gautier V."/>
            <person name="Ament-Velasquez S.L."/>
            <person name="Kruys A."/>
            <person name="Hutchinson M.I."/>
            <person name="Powell A.J."/>
            <person name="Barry K."/>
            <person name="Miller A.N."/>
            <person name="Grigoriev I.V."/>
            <person name="Debuchy R."/>
            <person name="Gladieux P."/>
            <person name="Hiltunen Thoren M."/>
            <person name="Johannesson H."/>
        </authorList>
    </citation>
    <scope>NUCLEOTIDE SEQUENCE</scope>
    <source>
        <strain evidence="2">CBS 118394</strain>
    </source>
</reference>
<reference evidence="2" key="2">
    <citation type="submission" date="2023-06" db="EMBL/GenBank/DDBJ databases">
        <authorList>
            <consortium name="Lawrence Berkeley National Laboratory"/>
            <person name="Haridas S."/>
            <person name="Hensen N."/>
            <person name="Bonometti L."/>
            <person name="Westerberg I."/>
            <person name="Brannstrom I.O."/>
            <person name="Guillou S."/>
            <person name="Cros-Aarteil S."/>
            <person name="Calhoun S."/>
            <person name="Kuo A."/>
            <person name="Mondo S."/>
            <person name="Pangilinan J."/>
            <person name="Riley R."/>
            <person name="Labutti K."/>
            <person name="Andreopoulos B."/>
            <person name="Lipzen A."/>
            <person name="Chen C."/>
            <person name="Yanf M."/>
            <person name="Daum C."/>
            <person name="Ng V."/>
            <person name="Clum A."/>
            <person name="Steindorff A."/>
            <person name="Ohm R."/>
            <person name="Martin F."/>
            <person name="Silar P."/>
            <person name="Natvig D."/>
            <person name="Lalanne C."/>
            <person name="Gautier V."/>
            <person name="Ament-Velasquez S.L."/>
            <person name="Kruys A."/>
            <person name="Hutchinson M.I."/>
            <person name="Powell A.J."/>
            <person name="Barry K."/>
            <person name="Miller A.N."/>
            <person name="Grigoriev I.V."/>
            <person name="Debuchy R."/>
            <person name="Gladieux P."/>
            <person name="Thoren M.H."/>
            <person name="Johannesson H."/>
        </authorList>
    </citation>
    <scope>NUCLEOTIDE SEQUENCE</scope>
    <source>
        <strain evidence="2">CBS 118394</strain>
    </source>
</reference>
<feature type="compositionally biased region" description="Polar residues" evidence="1">
    <location>
        <begin position="90"/>
        <end position="110"/>
    </location>
</feature>
<evidence type="ECO:0000256" key="1">
    <source>
        <dbReference type="SAM" id="MobiDB-lite"/>
    </source>
</evidence>
<protein>
    <submittedName>
        <fullName evidence="2">Uncharacterized protein</fullName>
    </submittedName>
</protein>
<accession>A0AAE0M7Y3</accession>
<name>A0AAE0M7Y3_9PEZI</name>
<keyword evidence="3" id="KW-1185">Reference proteome</keyword>
<feature type="compositionally biased region" description="Basic and acidic residues" evidence="1">
    <location>
        <begin position="155"/>
        <end position="169"/>
    </location>
</feature>
<sequence>MSANPNSVANQGEFHDSVPPSHSHTHKGHQIGQMVGKNAIPEYHAHTFPPGTAPKENTYYPNPVSEIPGQAANPNMDPSSRTDALDIPGATSQSVYNNSAFARPMQGQTNREMHGAHGTGRRKAERSGLEGVGASTREGTIEGKVRGIGADLPEGIERGVRSRMEKDEGGYEAQQRIPASAEEVSSGRR</sequence>
<proteinExistence type="predicted"/>
<gene>
    <name evidence="2" type="ORF">B0H66DRAFT_555319</name>
</gene>
<dbReference type="Proteomes" id="UP001283341">
    <property type="component" value="Unassembled WGS sequence"/>
</dbReference>
<feature type="region of interest" description="Disordered" evidence="1">
    <location>
        <begin position="1"/>
        <end position="189"/>
    </location>
</feature>
<feature type="compositionally biased region" description="Polar residues" evidence="1">
    <location>
        <begin position="72"/>
        <end position="82"/>
    </location>
</feature>
<dbReference type="EMBL" id="JAUEDM010000003">
    <property type="protein sequence ID" value="KAK3322831.1"/>
    <property type="molecule type" value="Genomic_DNA"/>
</dbReference>
<dbReference type="AlphaFoldDB" id="A0AAE0M7Y3"/>
<comment type="caution">
    <text evidence="2">The sequence shown here is derived from an EMBL/GenBank/DDBJ whole genome shotgun (WGS) entry which is preliminary data.</text>
</comment>
<evidence type="ECO:0000313" key="3">
    <source>
        <dbReference type="Proteomes" id="UP001283341"/>
    </source>
</evidence>